<dbReference type="OrthoDB" id="5321643at2"/>
<dbReference type="EMBL" id="CP026538">
    <property type="protein sequence ID" value="QAZ69430.1"/>
    <property type="molecule type" value="Genomic_DNA"/>
</dbReference>
<dbReference type="AlphaFoldDB" id="A0A4P6HTB9"/>
<sequence>MAAARLPRPMPVAVRENARAKNVVLRLIPGQGLVITMPVGLPPSRLAEAVGARSAWIAAAWDRLAAEGTPPQPGAAALRPERIVLTAFDRQWDVAYAARARDGCLLTVRGPESLLVTGAVDDMGAVAGVLTMFCRDRGGMLLKDALARVSQETGLPFAGATIRAQRTRWGSCTARGRISLNFTLAFLPWELCRLVLVHELCHTRELNHSARFWALVEEHVPGCRVLDAKLASARHYLPGWLGATD</sequence>
<proteinExistence type="predicted"/>
<dbReference type="KEGG" id="dcb:C3Y92_03755"/>
<keyword evidence="3" id="KW-1185">Reference proteome</keyword>
<feature type="domain" description="YgjP-like metallopeptidase" evidence="1">
    <location>
        <begin position="21"/>
        <end position="232"/>
    </location>
</feature>
<reference evidence="2 3" key="1">
    <citation type="submission" date="2018-02" db="EMBL/GenBank/DDBJ databases">
        <title>Genome sequence of Desulfovibrio carbinolicus DSM 3852.</title>
        <authorList>
            <person name="Wilbanks E."/>
            <person name="Skennerton C.T."/>
            <person name="Orphan V.J."/>
        </authorList>
    </citation>
    <scope>NUCLEOTIDE SEQUENCE [LARGE SCALE GENOMIC DNA]</scope>
    <source>
        <strain evidence="2 3">DSM 3852</strain>
    </source>
</reference>
<dbReference type="Proteomes" id="UP000293296">
    <property type="component" value="Chromosome"/>
</dbReference>
<protein>
    <submittedName>
        <fullName evidence="2">M48 family peptidase</fullName>
    </submittedName>
</protein>
<evidence type="ECO:0000313" key="3">
    <source>
        <dbReference type="Proteomes" id="UP000293296"/>
    </source>
</evidence>
<gene>
    <name evidence="2" type="ORF">C3Y92_03755</name>
</gene>
<dbReference type="Pfam" id="PF01863">
    <property type="entry name" value="YgjP-like"/>
    <property type="match status" value="1"/>
</dbReference>
<accession>A0A4P6HTB9</accession>
<dbReference type="InterPro" id="IPR002725">
    <property type="entry name" value="YgjP-like_metallopeptidase"/>
</dbReference>
<dbReference type="Gene3D" id="3.30.2010.10">
    <property type="entry name" value="Metalloproteases ('zincins'), catalytic domain"/>
    <property type="match status" value="1"/>
</dbReference>
<organism evidence="2 3">
    <name type="scientific">Solidesulfovibrio carbinolicus</name>
    <dbReference type="NCBI Taxonomy" id="296842"/>
    <lineage>
        <taxon>Bacteria</taxon>
        <taxon>Pseudomonadati</taxon>
        <taxon>Thermodesulfobacteriota</taxon>
        <taxon>Desulfovibrionia</taxon>
        <taxon>Desulfovibrionales</taxon>
        <taxon>Desulfovibrionaceae</taxon>
        <taxon>Solidesulfovibrio</taxon>
    </lineage>
</organism>
<dbReference type="PANTHER" id="PTHR30399:SF1">
    <property type="entry name" value="UTP PYROPHOSPHATASE"/>
    <property type="match status" value="1"/>
</dbReference>
<dbReference type="InterPro" id="IPR053136">
    <property type="entry name" value="UTP_pyrophosphatase-like"/>
</dbReference>
<evidence type="ECO:0000313" key="2">
    <source>
        <dbReference type="EMBL" id="QAZ69430.1"/>
    </source>
</evidence>
<name>A0A4P6HTB9_9BACT</name>
<evidence type="ECO:0000259" key="1">
    <source>
        <dbReference type="Pfam" id="PF01863"/>
    </source>
</evidence>
<dbReference type="PANTHER" id="PTHR30399">
    <property type="entry name" value="UNCHARACTERIZED PROTEIN YGJP"/>
    <property type="match status" value="1"/>
</dbReference>
<dbReference type="CDD" id="cd07344">
    <property type="entry name" value="M48_yhfN_like"/>
    <property type="match status" value="1"/>
</dbReference>